<evidence type="ECO:0000256" key="5">
    <source>
        <dbReference type="ARBA" id="ARBA00022989"/>
    </source>
</evidence>
<evidence type="ECO:0000256" key="6">
    <source>
        <dbReference type="ARBA" id="ARBA00023098"/>
    </source>
</evidence>
<keyword evidence="7 12" id="KW-0472">Membrane</keyword>
<proteinExistence type="inferred from homology"/>
<dbReference type="GO" id="GO:0016540">
    <property type="term" value="P:protein autoprocessing"/>
    <property type="evidence" value="ECO:0007669"/>
    <property type="project" value="UniProtKB-UniRule"/>
</dbReference>
<organism evidence="13 14">
    <name type="scientific">Neolecta irregularis (strain DAH-3)</name>
    <dbReference type="NCBI Taxonomy" id="1198029"/>
    <lineage>
        <taxon>Eukaryota</taxon>
        <taxon>Fungi</taxon>
        <taxon>Dikarya</taxon>
        <taxon>Ascomycota</taxon>
        <taxon>Taphrinomycotina</taxon>
        <taxon>Neolectales</taxon>
        <taxon>Neolectaceae</taxon>
        <taxon>Neolecta</taxon>
    </lineage>
</organism>
<dbReference type="InterPro" id="IPR033177">
    <property type="entry name" value="PSD-B"/>
</dbReference>
<name>A0A1U7LNN9_NEOID</name>
<keyword evidence="2 12" id="KW-0444">Lipid biosynthesis</keyword>
<comment type="pathway">
    <text evidence="12">Phospholipid metabolism; phosphatidylethanolamine biosynthesis; phosphatidylethanolamine from CDP-diacylglycerol: step 2/2.</text>
</comment>
<comment type="subcellular location">
    <molecule>Phosphatidylserine decarboxylase 1 alpha chain</molecule>
    <subcellularLocation>
        <location evidence="12">Mitochondrion inner membrane</location>
        <topology evidence="12">Peripheral membrane protein</topology>
        <orientation evidence="12">Intermembrane side</orientation>
    </subcellularLocation>
    <text evidence="12">Anchored to the mitochondrial inner membrane through its interaction with the integral membrane beta chain.</text>
</comment>
<feature type="active site" description="Charge relay system; for autoendoproteolytic cleavage activity" evidence="12">
    <location>
        <position position="418"/>
    </location>
</feature>
<dbReference type="PANTHER" id="PTHR10067">
    <property type="entry name" value="PHOSPHATIDYLSERINE DECARBOXYLASE"/>
    <property type="match status" value="1"/>
</dbReference>
<comment type="pathway">
    <text evidence="1">Lipid metabolism.</text>
</comment>
<dbReference type="NCBIfam" id="TIGR00163">
    <property type="entry name" value="PS_decarb"/>
    <property type="match status" value="1"/>
</dbReference>
<dbReference type="AlphaFoldDB" id="A0A1U7LNN9"/>
<dbReference type="InterPro" id="IPR003817">
    <property type="entry name" value="PS_Dcarbxylase"/>
</dbReference>
<evidence type="ECO:0000256" key="10">
    <source>
        <dbReference type="ARBA" id="ARBA00023264"/>
    </source>
</evidence>
<keyword evidence="14" id="KW-1185">Reference proteome</keyword>
<evidence type="ECO:0000256" key="9">
    <source>
        <dbReference type="ARBA" id="ARBA00023239"/>
    </source>
</evidence>
<keyword evidence="5 12" id="KW-1133">Transmembrane helix</keyword>
<comment type="similarity">
    <text evidence="12">Belongs to the phosphatidylserine decarboxylase family. PSD-B subfamily. Eukaryotic type I sub-subfamily.</text>
</comment>
<evidence type="ECO:0000256" key="2">
    <source>
        <dbReference type="ARBA" id="ARBA00022516"/>
    </source>
</evidence>
<comment type="caution">
    <text evidence="13">The sequence shown here is derived from an EMBL/GenBank/DDBJ whole genome shotgun (WGS) entry which is preliminary data.</text>
</comment>
<dbReference type="HAMAP" id="MF_03208">
    <property type="entry name" value="PS_decarb_PSD_B_type1_euk"/>
    <property type="match status" value="1"/>
</dbReference>
<dbReference type="Proteomes" id="UP000186594">
    <property type="component" value="Unassembled WGS sequence"/>
</dbReference>
<feature type="chain" id="PRO_5023448273" description="Phosphatidylserine decarboxylase 1 alpha chain" evidence="12">
    <location>
        <begin position="533"/>
        <end position="569"/>
    </location>
</feature>
<comment type="catalytic activity">
    <reaction evidence="12">
        <text>a 1,2-diacyl-sn-glycero-3-phospho-L-serine + H(+) = a 1,2-diacyl-sn-glycero-3-phosphoethanolamine + CO2</text>
        <dbReference type="Rhea" id="RHEA:20828"/>
        <dbReference type="ChEBI" id="CHEBI:15378"/>
        <dbReference type="ChEBI" id="CHEBI:16526"/>
        <dbReference type="ChEBI" id="CHEBI:57262"/>
        <dbReference type="ChEBI" id="CHEBI:64612"/>
        <dbReference type="EC" id="4.1.1.65"/>
    </reaction>
</comment>
<reference evidence="13 14" key="1">
    <citation type="submission" date="2016-04" db="EMBL/GenBank/DDBJ databases">
        <title>Evolutionary innovation and constraint leading to complex multicellularity in the Ascomycota.</title>
        <authorList>
            <person name="Cisse O."/>
            <person name="Nguyen A."/>
            <person name="Hewitt D.A."/>
            <person name="Jedd G."/>
            <person name="Stajich J.E."/>
        </authorList>
    </citation>
    <scope>NUCLEOTIDE SEQUENCE [LARGE SCALE GENOMIC DNA]</scope>
    <source>
        <strain evidence="13 14">DAH-3</strain>
    </source>
</reference>
<feature type="topological domain" description="Mitochondrial intermembrane" evidence="12">
    <location>
        <begin position="167"/>
        <end position="569"/>
    </location>
</feature>
<feature type="active site" description="Charge relay system; for autoendoproteolytic cleavage activity" evidence="12">
    <location>
        <position position="287"/>
    </location>
</feature>
<evidence type="ECO:0000256" key="1">
    <source>
        <dbReference type="ARBA" id="ARBA00005189"/>
    </source>
</evidence>
<dbReference type="EMBL" id="LXFE01000904">
    <property type="protein sequence ID" value="OLL24267.1"/>
    <property type="molecule type" value="Genomic_DNA"/>
</dbReference>
<feature type="active site" description="Charge relay system; for autoendoproteolytic cleavage activity" evidence="12">
    <location>
        <position position="533"/>
    </location>
</feature>
<gene>
    <name evidence="12" type="primary">PSD1</name>
    <name evidence="13" type="ORF">NEOLI_001062</name>
</gene>
<comment type="PTM">
    <text evidence="12">Is synthesized initially as an inactive proenzyme. Formation of the active enzyme involves a self-maturation process in which the active site pyruvoyl group is generated from an internal serine residue via an autocatalytic post-translational modification. Two non-identical subunits are generated from the proenzyme in this reaction, and the pyruvate is formed at the N-terminus of the alpha chain, which is derived from the carboxyl end of the proenzyme. The autoendoproteolytic cleavage occurs by a canonical serine protease mechanism, in which the side chain hydroxyl group of the serine supplies its oxygen atom to form the C-terminus of the beta chain, while the remainder of the serine residue undergoes an oxidative deamination to produce ammonia and the pyruvoyl prosthetic group on the alpha chain. During this reaction, the Ser that is part of the protease active site of the proenzyme becomes the pyruvoyl prosthetic group, which constitutes an essential element of the active site of the mature decarboxylase.</text>
</comment>
<feature type="chain" id="PRO_5023448274" description="Phosphatidylserine decarboxylase 1 beta chain" evidence="12">
    <location>
        <begin position="1"/>
        <end position="532"/>
    </location>
</feature>
<evidence type="ECO:0000256" key="7">
    <source>
        <dbReference type="ARBA" id="ARBA00023136"/>
    </source>
</evidence>
<comment type="subcellular location">
    <molecule>Phosphatidylserine decarboxylase 1 beta chain</molecule>
    <subcellularLocation>
        <location evidence="12">Mitochondrion inner membrane</location>
        <topology evidence="12">Single-pass membrane protein</topology>
        <orientation evidence="12">Intermembrane side</orientation>
    </subcellularLocation>
</comment>
<dbReference type="PANTHER" id="PTHR10067:SF6">
    <property type="entry name" value="PHOSPHATIDYLSERINE DECARBOXYLASE PROENZYME, MITOCHONDRIAL"/>
    <property type="match status" value="1"/>
</dbReference>
<feature type="site" description="Cleavage (non-hydrolytic); by autocatalysis" evidence="12">
    <location>
        <begin position="532"/>
        <end position="533"/>
    </location>
</feature>
<dbReference type="OMA" id="HSPASWV"/>
<keyword evidence="8 12" id="KW-0594">Phospholipid biosynthesis</keyword>
<comment type="cofactor">
    <cofactor evidence="12">
        <name>pyruvate</name>
        <dbReference type="ChEBI" id="CHEBI:15361"/>
    </cofactor>
    <text evidence="12">Binds 1 pyruvoyl group covalently per subunit.</text>
</comment>
<keyword evidence="10 12" id="KW-1208">Phospholipid metabolism</keyword>
<evidence type="ECO:0000256" key="4">
    <source>
        <dbReference type="ARBA" id="ARBA00022793"/>
    </source>
</evidence>
<feature type="modified residue" description="Pyruvic acid (Ser); by autocatalysis" evidence="12">
    <location>
        <position position="533"/>
    </location>
</feature>
<comment type="function">
    <text evidence="12">Catalyzes the formation of phosphatidylethanolamine (PtdEtn) from phosphatidylserine (PtdSer). Plays a central role in phospholipid metabolism and in the interorganelle trafficking of phosphatidylserine.</text>
</comment>
<comment type="subunit">
    <text evidence="12">Heterodimer of a large membrane-associated beta subunit and a small pyruvoyl-containing alpha subunit.</text>
</comment>
<accession>A0A1U7LNN9</accession>
<keyword evidence="11 12" id="KW-0670">Pyruvate</keyword>
<keyword evidence="12" id="KW-0496">Mitochondrion</keyword>
<dbReference type="InterPro" id="IPR033661">
    <property type="entry name" value="PSD_type1_euk"/>
</dbReference>
<keyword evidence="12" id="KW-0999">Mitochondrion inner membrane</keyword>
<keyword evidence="6 12" id="KW-0443">Lipid metabolism</keyword>
<protein>
    <recommendedName>
        <fullName evidence="12">Phosphatidylserine decarboxylase proenzyme 1, mitochondrial</fullName>
        <ecNumber evidence="12">4.1.1.65</ecNumber>
    </recommendedName>
    <component>
        <recommendedName>
            <fullName evidence="12">Phosphatidylserine decarboxylase 1 beta chain</fullName>
        </recommendedName>
    </component>
    <component>
        <recommendedName>
            <fullName evidence="12">Phosphatidylserine decarboxylase 1 alpha chain</fullName>
        </recommendedName>
    </component>
</protein>
<dbReference type="GO" id="GO:0006646">
    <property type="term" value="P:phosphatidylethanolamine biosynthetic process"/>
    <property type="evidence" value="ECO:0007669"/>
    <property type="project" value="UniProtKB-UniRule"/>
</dbReference>
<dbReference type="STRING" id="1198029.A0A1U7LNN9"/>
<dbReference type="GO" id="GO:0005743">
    <property type="term" value="C:mitochondrial inner membrane"/>
    <property type="evidence" value="ECO:0007669"/>
    <property type="project" value="UniProtKB-SubCell"/>
</dbReference>
<dbReference type="EC" id="4.1.1.65" evidence="12"/>
<evidence type="ECO:0000256" key="12">
    <source>
        <dbReference type="HAMAP-Rule" id="MF_03208"/>
    </source>
</evidence>
<sequence length="569" mass="64500">MANSAVPVSRAFTTSAIQNPLKLKAFTITETANFSRNYPSNMFQNAHLIRLSLDSLVLFLHLAFAEDIVVDSFRRLIRVQIIRDPPHFYMSSRFKFHPLNPSHRLFSTASHKYSLSKRFLTSENNSSNTHQNKSFFANLGKSWRDTKVEWYSIPVGLGIAVVGIIQLKKTFDRENNKIDEKIKVHGPWQASFYIFLLLFSHLQVYVISTLPLRSISKIWGYINAIDMPVWMRVPGFKLYAWIFGCNLQELAEPNLGKYKNLADFFYRSLAPDARKIDQRALLVSPSDGTILHFGKIKQRQVEQVKGLSYSLDALLGSNQTSSAEKIVFLDEESFTHDEDFAKVNGITYSVDTLIGQDKEQQSHAVVTNKDAFIEQNAEKKTADLLKEVGFQTAAQLGQGNDLYFVVVYLAPGDYHRFHSPVNWVVEKRRHFAGELFSVSPWMAKRLGNLFVLNERVVLLGRWRHGFFSMTPVGATNVGSIRINFDHELKTNTMAKQKPENVTYAEATYEGSSVLLRGHPVKKGQEMGGFSLGSTIVLVFEAPQDFSFNIHIGQKVLVGQSLGDAKREND</sequence>
<feature type="active site" description="Schiff-base intermediate with substrate; via pyruvic acid; for decarboxylase activity" evidence="12">
    <location>
        <position position="533"/>
    </location>
</feature>
<dbReference type="GO" id="GO:0004609">
    <property type="term" value="F:phosphatidylserine decarboxylase activity"/>
    <property type="evidence" value="ECO:0007669"/>
    <property type="project" value="UniProtKB-UniRule"/>
</dbReference>
<keyword evidence="3 12" id="KW-0812">Transmembrane</keyword>
<evidence type="ECO:0000256" key="11">
    <source>
        <dbReference type="ARBA" id="ARBA00023317"/>
    </source>
</evidence>
<keyword evidence="4 12" id="KW-0210">Decarboxylase</keyword>
<evidence type="ECO:0000256" key="3">
    <source>
        <dbReference type="ARBA" id="ARBA00022692"/>
    </source>
</evidence>
<evidence type="ECO:0000313" key="13">
    <source>
        <dbReference type="EMBL" id="OLL24267.1"/>
    </source>
</evidence>
<evidence type="ECO:0000256" key="8">
    <source>
        <dbReference type="ARBA" id="ARBA00023209"/>
    </source>
</evidence>
<dbReference type="OrthoDB" id="4330at2759"/>
<feature type="topological domain" description="Mitochondrial matrix" evidence="12">
    <location>
        <begin position="1"/>
        <end position="147"/>
    </location>
</feature>
<keyword evidence="12" id="KW-0865">Zymogen</keyword>
<keyword evidence="9 12" id="KW-0456">Lyase</keyword>
<evidence type="ECO:0000313" key="14">
    <source>
        <dbReference type="Proteomes" id="UP000186594"/>
    </source>
</evidence>
<dbReference type="Pfam" id="PF02666">
    <property type="entry name" value="PS_Dcarbxylase"/>
    <property type="match status" value="2"/>
</dbReference>
<dbReference type="UniPathway" id="UPA00558">
    <property type="reaction ID" value="UER00616"/>
</dbReference>